<dbReference type="AlphaFoldDB" id="A0A158EAY9"/>
<evidence type="ECO:0000256" key="1">
    <source>
        <dbReference type="ARBA" id="ARBA00001954"/>
    </source>
</evidence>
<evidence type="ECO:0000259" key="7">
    <source>
        <dbReference type="Pfam" id="PF02668"/>
    </source>
</evidence>
<dbReference type="PANTHER" id="PTHR30468:SF5">
    <property type="entry name" value="ALPHA-KETOGLUTARATE-DEPENDENT SULFATE ESTER DIOXYGENASE"/>
    <property type="match status" value="1"/>
</dbReference>
<name>A0A158EAY9_9BURK</name>
<evidence type="ECO:0000313" key="9">
    <source>
        <dbReference type="Proteomes" id="UP000054978"/>
    </source>
</evidence>
<sequence length="315" mass="34676">MNAAAIANETEVTVNPLSAHIGAEIGGVDLTRPLSADQIRLIRAALLKWRVIFFPEQFLTHEQHVAFSAQFGELTVGHPVFGHVEGHPEIYSISKFRKATRFEGQTLLRPWTGWHTDVTAALNPPFASILRGVTIPPYGGDTQWTNLVIAYEKLSAPLRAFVDGLRGVHRFAPPQGANGTEAFRKAVDDHTLVSEHPLVRVHPETGERALYVSPGFLKHVVGLAPRESQALLELLWEHVTRPEFTVRFKWEPGSIAFWDNRTTAHLAPTDIFDLEFDRQLYRTTLVGDVPVGPDGQKSVAIQGSPVGAAAAVALN</sequence>
<accession>A0A158EAY9</accession>
<dbReference type="Pfam" id="PF02668">
    <property type="entry name" value="TauD"/>
    <property type="match status" value="1"/>
</dbReference>
<dbReference type="OrthoDB" id="581608at2"/>
<dbReference type="STRING" id="1777144.AWB83_06938"/>
<keyword evidence="6" id="KW-0408">Iron</keyword>
<dbReference type="SUPFAM" id="SSF51197">
    <property type="entry name" value="Clavaminate synthase-like"/>
    <property type="match status" value="1"/>
</dbReference>
<comment type="cofactor">
    <cofactor evidence="1">
        <name>Fe(2+)</name>
        <dbReference type="ChEBI" id="CHEBI:29033"/>
    </cofactor>
</comment>
<dbReference type="Gene3D" id="3.60.130.10">
    <property type="entry name" value="Clavaminate synthase-like"/>
    <property type="match status" value="1"/>
</dbReference>
<dbReference type="InterPro" id="IPR051323">
    <property type="entry name" value="AtsK-like"/>
</dbReference>
<comment type="caution">
    <text evidence="8">The sequence shown here is derived from an EMBL/GenBank/DDBJ whole genome shotgun (WGS) entry which is preliminary data.</text>
</comment>
<feature type="domain" description="TauD/TfdA-like" evidence="7">
    <location>
        <begin position="14"/>
        <end position="267"/>
    </location>
</feature>
<evidence type="ECO:0000313" key="8">
    <source>
        <dbReference type="EMBL" id="SAL04018.1"/>
    </source>
</evidence>
<dbReference type="EMBL" id="FCOB02000067">
    <property type="protein sequence ID" value="SAL04018.1"/>
    <property type="molecule type" value="Genomic_DNA"/>
</dbReference>
<protein>
    <submittedName>
        <fullName evidence="8">Taurine dioxygenase</fullName>
    </submittedName>
</protein>
<dbReference type="GO" id="GO:0016706">
    <property type="term" value="F:2-oxoglutarate-dependent dioxygenase activity"/>
    <property type="evidence" value="ECO:0007669"/>
    <property type="project" value="UniProtKB-ARBA"/>
</dbReference>
<evidence type="ECO:0000256" key="5">
    <source>
        <dbReference type="ARBA" id="ARBA00023002"/>
    </source>
</evidence>
<dbReference type="PANTHER" id="PTHR30468">
    <property type="entry name" value="ALPHA-KETOGLUTARATE-DEPENDENT SULFONATE DIOXYGENASE"/>
    <property type="match status" value="1"/>
</dbReference>
<dbReference type="GO" id="GO:0005737">
    <property type="term" value="C:cytoplasm"/>
    <property type="evidence" value="ECO:0007669"/>
    <property type="project" value="TreeGrafter"/>
</dbReference>
<dbReference type="InterPro" id="IPR003819">
    <property type="entry name" value="TauD/TfdA-like"/>
</dbReference>
<evidence type="ECO:0000256" key="3">
    <source>
        <dbReference type="ARBA" id="ARBA00022723"/>
    </source>
</evidence>
<keyword evidence="4 8" id="KW-0223">Dioxygenase</keyword>
<proteinExistence type="inferred from homology"/>
<evidence type="ECO:0000256" key="4">
    <source>
        <dbReference type="ARBA" id="ARBA00022964"/>
    </source>
</evidence>
<comment type="similarity">
    <text evidence="2">Belongs to the TfdA dioxygenase family.</text>
</comment>
<dbReference type="Proteomes" id="UP000054978">
    <property type="component" value="Unassembled WGS sequence"/>
</dbReference>
<keyword evidence="9" id="KW-1185">Reference proteome</keyword>
<dbReference type="GO" id="GO:0046872">
    <property type="term" value="F:metal ion binding"/>
    <property type="evidence" value="ECO:0007669"/>
    <property type="project" value="UniProtKB-KW"/>
</dbReference>
<organism evidence="8 9">
    <name type="scientific">Caballeronia ptereochthonis</name>
    <dbReference type="NCBI Taxonomy" id="1777144"/>
    <lineage>
        <taxon>Bacteria</taxon>
        <taxon>Pseudomonadati</taxon>
        <taxon>Pseudomonadota</taxon>
        <taxon>Betaproteobacteria</taxon>
        <taxon>Burkholderiales</taxon>
        <taxon>Burkholderiaceae</taxon>
        <taxon>Caballeronia</taxon>
    </lineage>
</organism>
<evidence type="ECO:0000256" key="2">
    <source>
        <dbReference type="ARBA" id="ARBA00005896"/>
    </source>
</evidence>
<reference evidence="8" key="1">
    <citation type="submission" date="2016-01" db="EMBL/GenBank/DDBJ databases">
        <authorList>
            <person name="Peeters C."/>
        </authorList>
    </citation>
    <scope>NUCLEOTIDE SEQUENCE [LARGE SCALE GENOMIC DNA]</scope>
    <source>
        <strain evidence="8">LMG 29326</strain>
    </source>
</reference>
<keyword evidence="5" id="KW-0560">Oxidoreductase</keyword>
<dbReference type="InterPro" id="IPR042098">
    <property type="entry name" value="TauD-like_sf"/>
</dbReference>
<gene>
    <name evidence="8" type="ORF">AWB83_06938</name>
</gene>
<keyword evidence="3" id="KW-0479">Metal-binding</keyword>
<dbReference type="RefSeq" id="WP_087050190.1">
    <property type="nucleotide sequence ID" value="NZ_FCOB02000067.1"/>
</dbReference>
<evidence type="ECO:0000256" key="6">
    <source>
        <dbReference type="ARBA" id="ARBA00023004"/>
    </source>
</evidence>